<name>A0AAD3ML03_LATJO</name>
<dbReference type="AlphaFoldDB" id="A0AAD3ML03"/>
<protein>
    <submittedName>
        <fullName evidence="3">Chondroitin sulfate N-acetylgalactosaminyltransferase 2</fullName>
    </submittedName>
</protein>
<evidence type="ECO:0000256" key="2">
    <source>
        <dbReference type="SAM" id="SignalP"/>
    </source>
</evidence>
<organism evidence="3 4">
    <name type="scientific">Lates japonicus</name>
    <name type="common">Japanese lates</name>
    <dbReference type="NCBI Taxonomy" id="270547"/>
    <lineage>
        <taxon>Eukaryota</taxon>
        <taxon>Metazoa</taxon>
        <taxon>Chordata</taxon>
        <taxon>Craniata</taxon>
        <taxon>Vertebrata</taxon>
        <taxon>Euteleostomi</taxon>
        <taxon>Actinopterygii</taxon>
        <taxon>Neopterygii</taxon>
        <taxon>Teleostei</taxon>
        <taxon>Neoteleostei</taxon>
        <taxon>Acanthomorphata</taxon>
        <taxon>Carangaria</taxon>
        <taxon>Carangaria incertae sedis</taxon>
        <taxon>Centropomidae</taxon>
        <taxon>Lates</taxon>
    </lineage>
</organism>
<feature type="chain" id="PRO_5042001404" evidence="2">
    <location>
        <begin position="31"/>
        <end position="246"/>
    </location>
</feature>
<evidence type="ECO:0000313" key="3">
    <source>
        <dbReference type="EMBL" id="GLD56095.1"/>
    </source>
</evidence>
<feature type="signal peptide" evidence="2">
    <location>
        <begin position="1"/>
        <end position="30"/>
    </location>
</feature>
<keyword evidence="4" id="KW-1185">Reference proteome</keyword>
<accession>A0AAD3ML03</accession>
<evidence type="ECO:0000256" key="1">
    <source>
        <dbReference type="SAM" id="MobiDB-lite"/>
    </source>
</evidence>
<feature type="region of interest" description="Disordered" evidence="1">
    <location>
        <begin position="36"/>
        <end position="64"/>
    </location>
</feature>
<sequence length="246" mass="27341">MPRRGLPPRPGPLALPGAFPLLVLLFMGWSAPPRTLPGPARPGGRELTWEGDTGPASRAGGSHLNWHTQPQAVIAQLKQELQEMSEKLKPCRTRRSCLGAGPDRDHDQELGICWSNCTQIDKAEVNTGALLAQLSTPQVFFISALPKVYLAEMGLTRTGGETRPQLSTYRTEREMRRHELFCQEDSSSSATSRSFRPFVLNERGELLQLHLIPVDEDAFRGLIFGAHFQERLYPDVFCDADIHSAT</sequence>
<reference evidence="3" key="1">
    <citation type="submission" date="2022-08" db="EMBL/GenBank/DDBJ databases">
        <title>Genome sequencing of akame (Lates japonicus).</title>
        <authorList>
            <person name="Hashiguchi Y."/>
            <person name="Takahashi H."/>
        </authorList>
    </citation>
    <scope>NUCLEOTIDE SEQUENCE</scope>
    <source>
        <strain evidence="3">Kochi</strain>
    </source>
</reference>
<keyword evidence="2" id="KW-0732">Signal</keyword>
<dbReference type="Proteomes" id="UP001279410">
    <property type="component" value="Unassembled WGS sequence"/>
</dbReference>
<dbReference type="EMBL" id="BRZM01000023">
    <property type="protein sequence ID" value="GLD56095.1"/>
    <property type="molecule type" value="Genomic_DNA"/>
</dbReference>
<proteinExistence type="predicted"/>
<gene>
    <name evidence="3" type="ORF">AKAME5_000848400</name>
</gene>
<comment type="caution">
    <text evidence="3">The sequence shown here is derived from an EMBL/GenBank/DDBJ whole genome shotgun (WGS) entry which is preliminary data.</text>
</comment>
<evidence type="ECO:0000313" key="4">
    <source>
        <dbReference type="Proteomes" id="UP001279410"/>
    </source>
</evidence>